<organism evidence="11">
    <name type="scientific">Puccinia triticina (isolate 1-1 / race 1 (BBBD))</name>
    <name type="common">Brown leaf rust fungus</name>
    <dbReference type="NCBI Taxonomy" id="630390"/>
    <lineage>
        <taxon>Eukaryota</taxon>
        <taxon>Fungi</taxon>
        <taxon>Dikarya</taxon>
        <taxon>Basidiomycota</taxon>
        <taxon>Pucciniomycotina</taxon>
        <taxon>Pucciniomycetes</taxon>
        <taxon>Pucciniales</taxon>
        <taxon>Pucciniaceae</taxon>
        <taxon>Puccinia</taxon>
    </lineage>
</organism>
<keyword evidence="13" id="KW-1185">Reference proteome</keyword>
<dbReference type="InterPro" id="IPR012340">
    <property type="entry name" value="NA-bd_OB-fold"/>
</dbReference>
<dbReference type="InterPro" id="IPR025721">
    <property type="entry name" value="Exosome_cplx_N_dom"/>
</dbReference>
<dbReference type="SUPFAM" id="SSF54791">
    <property type="entry name" value="Eukaryotic type KH-domain (KH-domain type I)"/>
    <property type="match status" value="1"/>
</dbReference>
<evidence type="ECO:0000256" key="7">
    <source>
        <dbReference type="SAM" id="MobiDB-lite"/>
    </source>
</evidence>
<feature type="region of interest" description="Disordered" evidence="7">
    <location>
        <begin position="1"/>
        <end position="24"/>
    </location>
</feature>
<dbReference type="CDD" id="cd05789">
    <property type="entry name" value="S1_Rrp4"/>
    <property type="match status" value="1"/>
</dbReference>
<keyword evidence="3" id="KW-0698">rRNA processing</keyword>
<dbReference type="GO" id="GO:0000177">
    <property type="term" value="C:cytoplasmic exosome (RNase complex)"/>
    <property type="evidence" value="ECO:0007669"/>
    <property type="project" value="TreeGrafter"/>
</dbReference>
<comment type="subcellular location">
    <subcellularLocation>
        <location evidence="1">Nucleus</location>
    </subcellularLocation>
</comment>
<dbReference type="PANTHER" id="PTHR21321">
    <property type="entry name" value="PNAS-3 RELATED"/>
    <property type="match status" value="1"/>
</dbReference>
<reference evidence="11" key="1">
    <citation type="submission" date="2009-11" db="EMBL/GenBank/DDBJ databases">
        <authorList>
            <consortium name="The Broad Institute Genome Sequencing Platform"/>
            <person name="Ward D."/>
            <person name="Feldgarden M."/>
            <person name="Earl A."/>
            <person name="Young S.K."/>
            <person name="Zeng Q."/>
            <person name="Koehrsen M."/>
            <person name="Alvarado L."/>
            <person name="Berlin A."/>
            <person name="Bochicchio J."/>
            <person name="Borenstein D."/>
            <person name="Chapman S.B."/>
            <person name="Chen Z."/>
            <person name="Engels R."/>
            <person name="Freedman E."/>
            <person name="Gellesch M."/>
            <person name="Goldberg J."/>
            <person name="Griggs A."/>
            <person name="Gujja S."/>
            <person name="Heilman E."/>
            <person name="Heiman D."/>
            <person name="Hepburn T."/>
            <person name="Howarth C."/>
            <person name="Jen D."/>
            <person name="Larson L."/>
            <person name="Lewis B."/>
            <person name="Mehta T."/>
            <person name="Park D."/>
            <person name="Pearson M."/>
            <person name="Roberts A."/>
            <person name="Saif S."/>
            <person name="Shea T."/>
            <person name="Shenoy N."/>
            <person name="Sisk P."/>
            <person name="Stolte C."/>
            <person name="Sykes S."/>
            <person name="Thomson T."/>
            <person name="Walk T."/>
            <person name="White J."/>
            <person name="Yandava C."/>
            <person name="Izard J."/>
            <person name="Baranova O.V."/>
            <person name="Blanton J.M."/>
            <person name="Tanner A.C."/>
            <person name="Dewhirst F.E."/>
            <person name="Haas B."/>
            <person name="Nusbaum C."/>
            <person name="Birren B."/>
        </authorList>
    </citation>
    <scope>NUCLEOTIDE SEQUENCE [LARGE SCALE GENOMIC DNA]</scope>
    <source>
        <strain evidence="11">1-1 BBBD Race 1</strain>
    </source>
</reference>
<protein>
    <submittedName>
        <fullName evidence="12">Ribosomal RNA-processing protein 4</fullName>
    </submittedName>
</protein>
<dbReference type="GO" id="GO:0071034">
    <property type="term" value="P:CUT catabolic process"/>
    <property type="evidence" value="ECO:0007669"/>
    <property type="project" value="TreeGrafter"/>
</dbReference>
<dbReference type="GO" id="GO:0071028">
    <property type="term" value="P:nuclear mRNA surveillance"/>
    <property type="evidence" value="ECO:0007669"/>
    <property type="project" value="UniProtKB-ARBA"/>
</dbReference>
<dbReference type="GO" id="GO:0000467">
    <property type="term" value="P:exonucleolytic trimming to generate mature 3'-end of 5.8S rRNA from tricistronic rRNA transcript (SSU-rRNA, 5.8S rRNA, LSU-rRNA)"/>
    <property type="evidence" value="ECO:0007669"/>
    <property type="project" value="TreeGrafter"/>
</dbReference>
<evidence type="ECO:0000256" key="6">
    <source>
        <dbReference type="ARBA" id="ARBA00023242"/>
    </source>
</evidence>
<evidence type="ECO:0000259" key="10">
    <source>
        <dbReference type="Pfam" id="PF21266"/>
    </source>
</evidence>
<dbReference type="InterPro" id="IPR036612">
    <property type="entry name" value="KH_dom_type_1_sf"/>
</dbReference>
<evidence type="ECO:0000313" key="11">
    <source>
        <dbReference type="EMBL" id="OAV89916.1"/>
    </source>
</evidence>
<dbReference type="FunFam" id="2.40.50.140:FF:000038">
    <property type="entry name" value="Exosome complex component RRP4"/>
    <property type="match status" value="1"/>
</dbReference>
<dbReference type="GO" id="GO:0071035">
    <property type="term" value="P:nuclear polyadenylation-dependent rRNA catabolic process"/>
    <property type="evidence" value="ECO:0007669"/>
    <property type="project" value="TreeGrafter"/>
</dbReference>
<feature type="domain" description="RRP4 S1" evidence="10">
    <location>
        <begin position="127"/>
        <end position="198"/>
    </location>
</feature>
<evidence type="ECO:0000256" key="1">
    <source>
        <dbReference type="ARBA" id="ARBA00004123"/>
    </source>
</evidence>
<keyword evidence="5" id="KW-0694">RNA-binding</keyword>
<accession>A0A180GB01</accession>
<feature type="domain" description="Exosome complex component N-terminal" evidence="8">
    <location>
        <begin position="59"/>
        <end position="114"/>
    </location>
</feature>
<evidence type="ECO:0000256" key="2">
    <source>
        <dbReference type="ARBA" id="ARBA00009155"/>
    </source>
</evidence>
<dbReference type="GO" id="GO:0000176">
    <property type="term" value="C:nuclear exosome (RNase complex)"/>
    <property type="evidence" value="ECO:0007669"/>
    <property type="project" value="TreeGrafter"/>
</dbReference>
<evidence type="ECO:0000256" key="3">
    <source>
        <dbReference type="ARBA" id="ARBA00022552"/>
    </source>
</evidence>
<dbReference type="CDD" id="cd22525">
    <property type="entry name" value="KH-I_Rrp4_eukar"/>
    <property type="match status" value="1"/>
</dbReference>
<dbReference type="EMBL" id="ADAS02000114">
    <property type="protein sequence ID" value="OAV89916.1"/>
    <property type="molecule type" value="Genomic_DNA"/>
</dbReference>
<dbReference type="GO" id="GO:0071038">
    <property type="term" value="P:TRAMP-dependent tRNA surveillance pathway"/>
    <property type="evidence" value="ECO:0007669"/>
    <property type="project" value="TreeGrafter"/>
</dbReference>
<evidence type="ECO:0000256" key="4">
    <source>
        <dbReference type="ARBA" id="ARBA00022835"/>
    </source>
</evidence>
<name>A0A180GB01_PUCT1</name>
<dbReference type="Pfam" id="PF14382">
    <property type="entry name" value="ECR1_N"/>
    <property type="match status" value="1"/>
</dbReference>
<dbReference type="GO" id="GO:0003723">
    <property type="term" value="F:RNA binding"/>
    <property type="evidence" value="ECO:0007669"/>
    <property type="project" value="UniProtKB-KW"/>
</dbReference>
<proteinExistence type="inferred from homology"/>
<dbReference type="OrthoDB" id="2501219at2759"/>
<evidence type="ECO:0000256" key="5">
    <source>
        <dbReference type="ARBA" id="ARBA00022884"/>
    </source>
</evidence>
<gene>
    <name evidence="11" type="ORF">PTTG_01367</name>
</gene>
<dbReference type="AlphaFoldDB" id="A0A180GB01"/>
<sequence>MHPAEIERLGGGWWEGTSTTKNPTRTMTAHSIFTITRDPPQPKEMPIQGSGSSFDQPVLVVPGEMIASSKYWMRGHGTFIENQTEDEQDAGDIEGETQPSEGLIRSSLAGTVERINKLITVSPLSGRYRPEVGDLVIGRITEVQAKRWKVEAGGRQHAVLMLGSVNLPGGVQRRKLESDELQMRYFFQEGDLLVAEVQGFFGDGSMSLHTRSRKYGKLRNGMLLKVPSQLILRLKSHFHILPIGIDLIIGVNGWIWIAQQRADSEHDESLKEGFEAEADNMYSDVNEPITTKTRANIARLAGAINLLSTCSMPISDSSIIRTYEASLEISRLSKLDHQPMDIDGSDDSALAANQELDGFLKPEFREKVLALLVATP</sequence>
<dbReference type="Pfam" id="PF21266">
    <property type="entry name" value="S1_RRP4"/>
    <property type="match status" value="1"/>
</dbReference>
<dbReference type="Gene3D" id="2.40.50.100">
    <property type="match status" value="1"/>
</dbReference>
<evidence type="ECO:0000259" key="8">
    <source>
        <dbReference type="Pfam" id="PF14382"/>
    </source>
</evidence>
<dbReference type="InterPro" id="IPR048565">
    <property type="entry name" value="S1_RRP4"/>
</dbReference>
<keyword evidence="4" id="KW-0271">Exosome</keyword>
<dbReference type="Pfam" id="PF15985">
    <property type="entry name" value="KH_6"/>
    <property type="match status" value="1"/>
</dbReference>
<dbReference type="InterPro" id="IPR026699">
    <property type="entry name" value="Exosome_RNA_bind1/RRP40/RRP4"/>
</dbReference>
<dbReference type="STRING" id="630390.A0A180GB01"/>
<keyword evidence="6" id="KW-0539">Nucleus</keyword>
<evidence type="ECO:0000313" key="12">
    <source>
        <dbReference type="EnsemblFungi" id="PTTG_01367-t43_1-p1"/>
    </source>
</evidence>
<evidence type="ECO:0000313" key="13">
    <source>
        <dbReference type="Proteomes" id="UP000005240"/>
    </source>
</evidence>
<dbReference type="Gene3D" id="2.40.50.140">
    <property type="entry name" value="Nucleic acid-binding proteins"/>
    <property type="match status" value="1"/>
</dbReference>
<reference evidence="12" key="4">
    <citation type="submission" date="2025-05" db="UniProtKB">
        <authorList>
            <consortium name="EnsemblFungi"/>
        </authorList>
    </citation>
    <scope>IDENTIFICATION</scope>
    <source>
        <strain evidence="12">isolate 1-1 / race 1 (BBBD)</strain>
    </source>
</reference>
<dbReference type="SUPFAM" id="SSF110324">
    <property type="entry name" value="Ribosomal L27 protein-like"/>
    <property type="match status" value="1"/>
</dbReference>
<dbReference type="InterPro" id="IPR004088">
    <property type="entry name" value="KH_dom_type_1"/>
</dbReference>
<dbReference type="PANTHER" id="PTHR21321:SF4">
    <property type="entry name" value="EXOSOME COMPLEX COMPONENT RRP4"/>
    <property type="match status" value="1"/>
</dbReference>
<dbReference type="Proteomes" id="UP000005240">
    <property type="component" value="Unassembled WGS sequence"/>
</dbReference>
<dbReference type="GO" id="GO:0034475">
    <property type="term" value="P:U4 snRNA 3'-end processing"/>
    <property type="evidence" value="ECO:0007669"/>
    <property type="project" value="TreeGrafter"/>
</dbReference>
<dbReference type="EnsemblFungi" id="PTTG_01367-t43_1">
    <property type="protein sequence ID" value="PTTG_01367-t43_1-p1"/>
    <property type="gene ID" value="PTTG_01367"/>
</dbReference>
<dbReference type="VEuPathDB" id="FungiDB:PTTG_01367"/>
<reference evidence="11" key="2">
    <citation type="submission" date="2016-05" db="EMBL/GenBank/DDBJ databases">
        <title>Comparative analysis highlights variable genome content of wheat rusts and divergence of the mating loci.</title>
        <authorList>
            <person name="Cuomo C.A."/>
            <person name="Bakkeren G."/>
            <person name="Szabo L."/>
            <person name="Khalil H."/>
            <person name="Joly D."/>
            <person name="Goldberg J."/>
            <person name="Young S."/>
            <person name="Zeng Q."/>
            <person name="Fellers J."/>
        </authorList>
    </citation>
    <scope>NUCLEOTIDE SEQUENCE [LARGE SCALE GENOMIC DNA]</scope>
    <source>
        <strain evidence="11">1-1 BBBD Race 1</strain>
    </source>
</reference>
<evidence type="ECO:0000259" key="9">
    <source>
        <dbReference type="Pfam" id="PF15985"/>
    </source>
</evidence>
<comment type="similarity">
    <text evidence="2">Belongs to the RRP4 family.</text>
</comment>
<dbReference type="GO" id="GO:0071051">
    <property type="term" value="P:poly(A)-dependent snoRNA 3'-end processing"/>
    <property type="evidence" value="ECO:0007669"/>
    <property type="project" value="TreeGrafter"/>
</dbReference>
<reference evidence="12 13" key="3">
    <citation type="journal article" date="2017" name="G3 (Bethesda)">
        <title>Comparative analysis highlights variable genome content of wheat rusts and divergence of the mating loci.</title>
        <authorList>
            <person name="Cuomo C.A."/>
            <person name="Bakkeren G."/>
            <person name="Khalil H.B."/>
            <person name="Panwar V."/>
            <person name="Joly D."/>
            <person name="Linning R."/>
            <person name="Sakthikumar S."/>
            <person name="Song X."/>
            <person name="Adiconis X."/>
            <person name="Fan L."/>
            <person name="Goldberg J.M."/>
            <person name="Levin J.Z."/>
            <person name="Young S."/>
            <person name="Zeng Q."/>
            <person name="Anikster Y."/>
            <person name="Bruce M."/>
            <person name="Wang M."/>
            <person name="Yin C."/>
            <person name="McCallum B."/>
            <person name="Szabo L.J."/>
            <person name="Hulbert S."/>
            <person name="Chen X."/>
            <person name="Fellers J.P."/>
        </authorList>
    </citation>
    <scope>NUCLEOTIDE SEQUENCE</scope>
    <source>
        <strain evidence="13">Isolate 1-1 / race 1 (BBBD)</strain>
        <strain evidence="12">isolate 1-1 / race 1 (BBBD)</strain>
    </source>
</reference>
<dbReference type="SUPFAM" id="SSF50249">
    <property type="entry name" value="Nucleic acid-binding proteins"/>
    <property type="match status" value="1"/>
</dbReference>
<feature type="domain" description="K Homology" evidence="9">
    <location>
        <begin position="221"/>
        <end position="259"/>
    </location>
</feature>